<evidence type="ECO:0000256" key="2">
    <source>
        <dbReference type="ARBA" id="ARBA00022679"/>
    </source>
</evidence>
<dbReference type="PANTHER" id="PTHR11103:SF18">
    <property type="entry name" value="SLR1189 PROTEIN"/>
    <property type="match status" value="1"/>
</dbReference>
<feature type="binding site" evidence="3">
    <location>
        <position position="227"/>
    </location>
    <ligand>
        <name>Zn(2+)</name>
        <dbReference type="ChEBI" id="CHEBI:29105"/>
    </ligand>
</feature>
<dbReference type="InterPro" id="IPR003726">
    <property type="entry name" value="HCY_dom"/>
</dbReference>
<evidence type="ECO:0000256" key="3">
    <source>
        <dbReference type="PROSITE-ProRule" id="PRU00333"/>
    </source>
</evidence>
<feature type="binding site" evidence="3">
    <location>
        <position position="296"/>
    </location>
    <ligand>
        <name>Zn(2+)</name>
        <dbReference type="ChEBI" id="CHEBI:29105"/>
    </ligand>
</feature>
<proteinExistence type="predicted"/>
<feature type="binding site" evidence="3">
    <location>
        <position position="297"/>
    </location>
    <ligand>
        <name>Zn(2+)</name>
        <dbReference type="ChEBI" id="CHEBI:29105"/>
    </ligand>
</feature>
<reference evidence="6 8" key="2">
    <citation type="submission" date="2018-10" db="EMBL/GenBank/DDBJ databases">
        <title>Complete genome sequence of Pseudomonas pelagia strain Kongs-67.</title>
        <authorList>
            <person name="Sinha R.K."/>
            <person name="Krishnan K."/>
        </authorList>
    </citation>
    <scope>NUCLEOTIDE SEQUENCE [LARGE SCALE GENOMIC DNA]</scope>
    <source>
        <strain evidence="6 8">Kongs-67</strain>
    </source>
</reference>
<evidence type="ECO:0000313" key="6">
    <source>
        <dbReference type="EMBL" id="QFY55709.1"/>
    </source>
</evidence>
<comment type="cofactor">
    <cofactor evidence="3">
        <name>Zn(2+)</name>
        <dbReference type="ChEBI" id="CHEBI:29105"/>
    </cofactor>
</comment>
<reference evidence="5 7" key="1">
    <citation type="submission" date="2017-09" db="EMBL/GenBank/DDBJ databases">
        <title>Bacterial and phytoplankton interrelationship in Kongsfjorden, an Arctic fjord.</title>
        <authorList>
            <person name="Sinha R."/>
            <person name="Krishnan K."/>
        </authorList>
    </citation>
    <scope>NUCLEOTIDE SEQUENCE [LARGE SCALE GENOMIC DNA]</scope>
    <source>
        <strain evidence="5 7">58</strain>
    </source>
</reference>
<gene>
    <name evidence="5" type="ORF">CO192_17690</name>
    <name evidence="6" type="ORF">EAO82_04600</name>
</gene>
<dbReference type="EMBL" id="NWMT01000234">
    <property type="protein sequence ID" value="PCC97987.1"/>
    <property type="molecule type" value="Genomic_DNA"/>
</dbReference>
<dbReference type="Gene3D" id="3.20.20.330">
    <property type="entry name" value="Homocysteine-binding-like domain"/>
    <property type="match status" value="1"/>
</dbReference>
<sequence length="315" mass="34573">MTKYRSKLPQMHGQLFLTDGGLETTLIFQDGVDLPHFASFTLLKDKAGRDRLRRYYQRYAQIARAGQTGFILEAPTWRASADWGAKLGYSKQALVKANADAIFLLEEVRATCQSADMPVVISGCIGPRGDGYNPAEIMSEEEAQAFHSLQVNTFANSEADMITAMTITNLPEAIGITRAAQTARMPLCLSFTVETDGRLPTGETLRTAIETVDNATGHGPVYYMINCAHPSHFTQAVAGGEPWLQRIRGIRANASKCSHAQLDNATELDAGDPIELGREYAQLRELLPWLTVLGGCCGTDHRHIEQICEHCVTEA</sequence>
<dbReference type="GO" id="GO:0046872">
    <property type="term" value="F:metal ion binding"/>
    <property type="evidence" value="ECO:0007669"/>
    <property type="project" value="UniProtKB-KW"/>
</dbReference>
<dbReference type="EMBL" id="CP033116">
    <property type="protein sequence ID" value="QFY55709.1"/>
    <property type="molecule type" value="Genomic_DNA"/>
</dbReference>
<dbReference type="InterPro" id="IPR036589">
    <property type="entry name" value="HCY_dom_sf"/>
</dbReference>
<keyword evidence="2 3" id="KW-0808">Transferase</keyword>
<keyword evidence="3" id="KW-0479">Metal-binding</keyword>
<evidence type="ECO:0000313" key="7">
    <source>
        <dbReference type="Proteomes" id="UP000243750"/>
    </source>
</evidence>
<dbReference type="SUPFAM" id="SSF82282">
    <property type="entry name" value="Homocysteine S-methyltransferase"/>
    <property type="match status" value="1"/>
</dbReference>
<evidence type="ECO:0000256" key="1">
    <source>
        <dbReference type="ARBA" id="ARBA00022603"/>
    </source>
</evidence>
<dbReference type="Proteomes" id="UP000243750">
    <property type="component" value="Unassembled WGS sequence"/>
</dbReference>
<dbReference type="RefSeq" id="WP_096347866.1">
    <property type="nucleotide sequence ID" value="NZ_CP033116.1"/>
</dbReference>
<keyword evidence="1 3" id="KW-0489">Methyltransferase</keyword>
<organism evidence="5 7">
    <name type="scientific">Halopseudomonas pelagia</name>
    <dbReference type="NCBI Taxonomy" id="553151"/>
    <lineage>
        <taxon>Bacteria</taxon>
        <taxon>Pseudomonadati</taxon>
        <taxon>Pseudomonadota</taxon>
        <taxon>Gammaproteobacteria</taxon>
        <taxon>Pseudomonadales</taxon>
        <taxon>Pseudomonadaceae</taxon>
        <taxon>Halopseudomonas</taxon>
    </lineage>
</organism>
<dbReference type="Pfam" id="PF02574">
    <property type="entry name" value="S-methyl_trans"/>
    <property type="match status" value="1"/>
</dbReference>
<dbReference type="AlphaFoldDB" id="A0AA91U025"/>
<dbReference type="PANTHER" id="PTHR11103">
    <property type="entry name" value="SLR1189 PROTEIN"/>
    <property type="match status" value="1"/>
</dbReference>
<keyword evidence="3" id="KW-0862">Zinc</keyword>
<evidence type="ECO:0000313" key="5">
    <source>
        <dbReference type="EMBL" id="PCC97987.1"/>
    </source>
</evidence>
<name>A0AA91U025_9GAMM</name>
<dbReference type="GO" id="GO:0008168">
    <property type="term" value="F:methyltransferase activity"/>
    <property type="evidence" value="ECO:0007669"/>
    <property type="project" value="UniProtKB-UniRule"/>
</dbReference>
<feature type="domain" description="Hcy-binding" evidence="4">
    <location>
        <begin position="4"/>
        <end position="311"/>
    </location>
</feature>
<keyword evidence="8" id="KW-1185">Reference proteome</keyword>
<evidence type="ECO:0000313" key="8">
    <source>
        <dbReference type="Proteomes" id="UP000344571"/>
    </source>
</evidence>
<protein>
    <submittedName>
        <fullName evidence="5">Homocysteine S-methyltransferase</fullName>
    </submittedName>
</protein>
<dbReference type="PROSITE" id="PS50970">
    <property type="entry name" value="HCY"/>
    <property type="match status" value="1"/>
</dbReference>
<dbReference type="GO" id="GO:0032259">
    <property type="term" value="P:methylation"/>
    <property type="evidence" value="ECO:0007669"/>
    <property type="project" value="UniProtKB-KW"/>
</dbReference>
<evidence type="ECO:0000259" key="4">
    <source>
        <dbReference type="PROSITE" id="PS50970"/>
    </source>
</evidence>
<accession>A0AA91U025</accession>
<dbReference type="Proteomes" id="UP000344571">
    <property type="component" value="Chromosome"/>
</dbReference>